<dbReference type="Proteomes" id="UP000682733">
    <property type="component" value="Unassembled WGS sequence"/>
</dbReference>
<evidence type="ECO:0000256" key="2">
    <source>
        <dbReference type="RuleBase" id="RU003616"/>
    </source>
</evidence>
<feature type="domain" description="SHSP" evidence="3">
    <location>
        <begin position="57"/>
        <end position="165"/>
    </location>
</feature>
<dbReference type="AlphaFoldDB" id="A0A815V0L8"/>
<dbReference type="PROSITE" id="PS01031">
    <property type="entry name" value="SHSP"/>
    <property type="match status" value="2"/>
</dbReference>
<dbReference type="SUPFAM" id="SSF49764">
    <property type="entry name" value="HSP20-like chaperones"/>
    <property type="match status" value="2"/>
</dbReference>
<evidence type="ECO:0000313" key="7">
    <source>
        <dbReference type="EMBL" id="CAF4388987.1"/>
    </source>
</evidence>
<dbReference type="GO" id="GO:0042026">
    <property type="term" value="P:protein refolding"/>
    <property type="evidence" value="ECO:0007669"/>
    <property type="project" value="TreeGrafter"/>
</dbReference>
<dbReference type="CDD" id="cd06526">
    <property type="entry name" value="metazoan_ACD"/>
    <property type="match status" value="2"/>
</dbReference>
<feature type="domain" description="SHSP" evidence="3">
    <location>
        <begin position="188"/>
        <end position="298"/>
    </location>
</feature>
<evidence type="ECO:0000259" key="3">
    <source>
        <dbReference type="PROSITE" id="PS01031"/>
    </source>
</evidence>
<evidence type="ECO:0000313" key="4">
    <source>
        <dbReference type="EMBL" id="CAF1328616.1"/>
    </source>
</evidence>
<accession>A0A815V0L8</accession>
<comment type="caution">
    <text evidence="5">The sequence shown here is derived from an EMBL/GenBank/DDBJ whole genome shotgun (WGS) entry which is preliminary data.</text>
</comment>
<dbReference type="Pfam" id="PF00011">
    <property type="entry name" value="HSP20"/>
    <property type="match status" value="2"/>
</dbReference>
<gene>
    <name evidence="5" type="ORF">GPM918_LOCUS37982</name>
    <name evidence="4" type="ORF">OVA965_LOCUS29776</name>
    <name evidence="7" type="ORF">SRO942_LOCUS38772</name>
    <name evidence="6" type="ORF">TMI583_LOCUS30562</name>
</gene>
<reference evidence="5" key="1">
    <citation type="submission" date="2021-02" db="EMBL/GenBank/DDBJ databases">
        <authorList>
            <person name="Nowell W R."/>
        </authorList>
    </citation>
    <scope>NUCLEOTIDE SEQUENCE</scope>
</reference>
<organism evidence="5 8">
    <name type="scientific">Didymodactylos carnosus</name>
    <dbReference type="NCBI Taxonomy" id="1234261"/>
    <lineage>
        <taxon>Eukaryota</taxon>
        <taxon>Metazoa</taxon>
        <taxon>Spiralia</taxon>
        <taxon>Gnathifera</taxon>
        <taxon>Rotifera</taxon>
        <taxon>Eurotatoria</taxon>
        <taxon>Bdelloidea</taxon>
        <taxon>Philodinida</taxon>
        <taxon>Philodinidae</taxon>
        <taxon>Didymodactylos</taxon>
    </lineage>
</organism>
<dbReference type="InterPro" id="IPR001436">
    <property type="entry name" value="Alpha-crystallin/sHSP_animal"/>
</dbReference>
<dbReference type="Gene3D" id="2.60.40.790">
    <property type="match status" value="2"/>
</dbReference>
<dbReference type="PANTHER" id="PTHR45640:SF26">
    <property type="entry name" value="RE23625P"/>
    <property type="match status" value="1"/>
</dbReference>
<dbReference type="PANTHER" id="PTHR45640">
    <property type="entry name" value="HEAT SHOCK PROTEIN HSP-12.2-RELATED"/>
    <property type="match status" value="1"/>
</dbReference>
<sequence length="300" mass="34739">MSLFPINRTFRRFNDPFDNFFGHNLDLFDPFYDFDRFPSLAMPSSFRWINEPRRHQSLLNTPSVPISLAPAQSEKFRVQLNVAGFNPETIQTRVDGRKLIVQAKQEDRNGDDYNVREIRKSYDLPQHADINNVASFVTPNNMLVVEVPVRNPEVEQRMLQSRTLSDTNNHQLAQFGQFRDPLFDYGGFGASAFSPKIVATGNGQKQLQMSLPMRDYRPEQIKVSVKDNDLVVQGEHNYKDNNRSEKSYFYKSVSLPPGTQIDQLQSHLTQDGELQVEAPFYEPTQQSLQQHRQQIEVNRQ</sequence>
<proteinExistence type="inferred from homology"/>
<dbReference type="GO" id="GO:0005634">
    <property type="term" value="C:nucleus"/>
    <property type="evidence" value="ECO:0007669"/>
    <property type="project" value="TreeGrafter"/>
</dbReference>
<dbReference type="EMBL" id="CAJNOK010021193">
    <property type="protein sequence ID" value="CAF1328616.1"/>
    <property type="molecule type" value="Genomic_DNA"/>
</dbReference>
<dbReference type="OrthoDB" id="1431247at2759"/>
<dbReference type="Proteomes" id="UP000663829">
    <property type="component" value="Unassembled WGS sequence"/>
</dbReference>
<evidence type="ECO:0000313" key="8">
    <source>
        <dbReference type="Proteomes" id="UP000663829"/>
    </source>
</evidence>
<dbReference type="EMBL" id="CAJOBA010042808">
    <property type="protein sequence ID" value="CAF4139982.1"/>
    <property type="molecule type" value="Genomic_DNA"/>
</dbReference>
<dbReference type="Proteomes" id="UP000681722">
    <property type="component" value="Unassembled WGS sequence"/>
</dbReference>
<dbReference type="InterPro" id="IPR008978">
    <property type="entry name" value="HSP20-like_chaperone"/>
</dbReference>
<evidence type="ECO:0000313" key="5">
    <source>
        <dbReference type="EMBL" id="CAF1529807.1"/>
    </source>
</evidence>
<keyword evidence="8" id="KW-1185">Reference proteome</keyword>
<evidence type="ECO:0000313" key="6">
    <source>
        <dbReference type="EMBL" id="CAF4139982.1"/>
    </source>
</evidence>
<dbReference type="InterPro" id="IPR002068">
    <property type="entry name" value="A-crystallin/Hsp20_dom"/>
</dbReference>
<comment type="similarity">
    <text evidence="1 2">Belongs to the small heat shock protein (HSP20) family.</text>
</comment>
<dbReference type="EMBL" id="CAJOBC010090259">
    <property type="protein sequence ID" value="CAF4388987.1"/>
    <property type="molecule type" value="Genomic_DNA"/>
</dbReference>
<name>A0A815V0L8_9BILA</name>
<dbReference type="GO" id="GO:0005737">
    <property type="term" value="C:cytoplasm"/>
    <property type="evidence" value="ECO:0007669"/>
    <property type="project" value="TreeGrafter"/>
</dbReference>
<dbReference type="GO" id="GO:0009408">
    <property type="term" value="P:response to heat"/>
    <property type="evidence" value="ECO:0007669"/>
    <property type="project" value="TreeGrafter"/>
</dbReference>
<evidence type="ECO:0000256" key="1">
    <source>
        <dbReference type="PROSITE-ProRule" id="PRU00285"/>
    </source>
</evidence>
<dbReference type="Proteomes" id="UP000677228">
    <property type="component" value="Unassembled WGS sequence"/>
</dbReference>
<dbReference type="GO" id="GO:0051082">
    <property type="term" value="F:unfolded protein binding"/>
    <property type="evidence" value="ECO:0007669"/>
    <property type="project" value="TreeGrafter"/>
</dbReference>
<protein>
    <recommendedName>
        <fullName evidence="3">SHSP domain-containing protein</fullName>
    </recommendedName>
</protein>
<dbReference type="EMBL" id="CAJNOQ010024680">
    <property type="protein sequence ID" value="CAF1529807.1"/>
    <property type="molecule type" value="Genomic_DNA"/>
</dbReference>